<comment type="caution">
    <text evidence="1">The sequence shown here is derived from an EMBL/GenBank/DDBJ whole genome shotgun (WGS) entry which is preliminary data.</text>
</comment>
<evidence type="ECO:0000313" key="2">
    <source>
        <dbReference type="Proteomes" id="UP001054252"/>
    </source>
</evidence>
<proteinExistence type="predicted"/>
<name>A0AAV5MTU2_9ROSI</name>
<sequence>MIGPAEELIDDQHPAVYQSFTYAEYYEEFWNRGLATECCLDMFKSLKA</sequence>
<keyword evidence="2" id="KW-1185">Reference proteome</keyword>
<dbReference type="Proteomes" id="UP001054252">
    <property type="component" value="Unassembled WGS sequence"/>
</dbReference>
<accession>A0AAV5MTU2</accession>
<gene>
    <name evidence="1" type="ORF">SLEP1_g59419</name>
</gene>
<reference evidence="1 2" key="1">
    <citation type="journal article" date="2021" name="Commun. Biol.">
        <title>The genome of Shorea leprosula (Dipterocarpaceae) highlights the ecological relevance of drought in aseasonal tropical rainforests.</title>
        <authorList>
            <person name="Ng K.K.S."/>
            <person name="Kobayashi M.J."/>
            <person name="Fawcett J.A."/>
            <person name="Hatakeyama M."/>
            <person name="Paape T."/>
            <person name="Ng C.H."/>
            <person name="Ang C.C."/>
            <person name="Tnah L.H."/>
            <person name="Lee C.T."/>
            <person name="Nishiyama T."/>
            <person name="Sese J."/>
            <person name="O'Brien M.J."/>
            <person name="Copetti D."/>
            <person name="Mohd Noor M.I."/>
            <person name="Ong R.C."/>
            <person name="Putra M."/>
            <person name="Sireger I.Z."/>
            <person name="Indrioko S."/>
            <person name="Kosugi Y."/>
            <person name="Izuno A."/>
            <person name="Isagi Y."/>
            <person name="Lee S.L."/>
            <person name="Shimizu K.K."/>
        </authorList>
    </citation>
    <scope>NUCLEOTIDE SEQUENCE [LARGE SCALE GENOMIC DNA]</scope>
    <source>
        <strain evidence="1">214</strain>
    </source>
</reference>
<protein>
    <submittedName>
        <fullName evidence="1">Uncharacterized protein</fullName>
    </submittedName>
</protein>
<evidence type="ECO:0000313" key="1">
    <source>
        <dbReference type="EMBL" id="GKV52863.1"/>
    </source>
</evidence>
<organism evidence="1 2">
    <name type="scientific">Rubroshorea leprosula</name>
    <dbReference type="NCBI Taxonomy" id="152421"/>
    <lineage>
        <taxon>Eukaryota</taxon>
        <taxon>Viridiplantae</taxon>
        <taxon>Streptophyta</taxon>
        <taxon>Embryophyta</taxon>
        <taxon>Tracheophyta</taxon>
        <taxon>Spermatophyta</taxon>
        <taxon>Magnoliopsida</taxon>
        <taxon>eudicotyledons</taxon>
        <taxon>Gunneridae</taxon>
        <taxon>Pentapetalae</taxon>
        <taxon>rosids</taxon>
        <taxon>malvids</taxon>
        <taxon>Malvales</taxon>
        <taxon>Dipterocarpaceae</taxon>
        <taxon>Rubroshorea</taxon>
    </lineage>
</organism>
<dbReference type="AlphaFoldDB" id="A0AAV5MTU2"/>
<dbReference type="EMBL" id="BPVZ01000894">
    <property type="protein sequence ID" value="GKV52863.1"/>
    <property type="molecule type" value="Genomic_DNA"/>
</dbReference>